<reference evidence="18" key="1">
    <citation type="submission" date="2025-08" db="UniProtKB">
        <authorList>
            <consortium name="RefSeq"/>
        </authorList>
    </citation>
    <scope>IDENTIFICATION</scope>
    <source>
        <tissue evidence="18">Blood</tissue>
    </source>
</reference>
<dbReference type="PANTHER" id="PTHR23358">
    <property type="entry name" value="METHYLCYTOSINE DIOXYGENASE TET"/>
    <property type="match status" value="1"/>
</dbReference>
<feature type="compositionally biased region" description="Basic and acidic residues" evidence="15">
    <location>
        <begin position="44"/>
        <end position="64"/>
    </location>
</feature>
<feature type="region of interest" description="Disordered" evidence="15">
    <location>
        <begin position="120"/>
        <end position="204"/>
    </location>
</feature>
<dbReference type="EC" id="1.14.11.80" evidence="13"/>
<dbReference type="PROSITE" id="PS51058">
    <property type="entry name" value="ZF_CXXC"/>
    <property type="match status" value="1"/>
</dbReference>
<name>A0AA97JH31_EUBMA</name>
<evidence type="ECO:0000256" key="2">
    <source>
        <dbReference type="ARBA" id="ARBA00007502"/>
    </source>
</evidence>
<sequence>MARDPRSSRLAKKEEINKKKTSPVKNKSCQVTKDAKKISPKLESSAKCKKLMEEKNDGKKKPQEQKPLLNSSCRCLRSSVTKALSGASWMNLELTDNVLFPKKPPLSYNGFTMTLRRKPFSHRLFQKPSMSRGKKTSPEKNVRKKNKFDLETSHILQEKKNEETPRASQQELNKNNEFSPKQDESLCDTEGSPASDCDSQSTKGEISLENSIAASNNTISDSHNPEVLKEECECEGLVGRELALDDLSINSSTQILANSVLPLSHLDSTIYQKNKLGTLVKSHHESGLNLPSTLKEHSNTHSNSIQMLSSETKSKVLVKKSMSSVESHSKTDCGLVLANCEPDADILITSELISKLHLDDQSVLSETQFKQIPEPTLKGETGSHDTSESEGWLKDPSHCVESYSQKDLELEATNKALDSFFNSKTDYLGCDPINKVCEQVSNTSLTSFILGDLQRTLEKISAETSVLDSVSMPATSLDLEKNIAGSVSVSNEVFLEIHPKCPESSNSGMQSNSVMDTDRTILPDDSIPKPRDSLPQLGGDVNSVQEIRKCGTTPVTTSEPYSHGNTTDGLSAPNTSLQPVLEKKKRRRCGVCEPCLRKTNCEECSCCRKRKTSHRICKKRKCEELKKPPVPPPTSMVPFLPLEVLTENKRPQRRKQRVLKGDLENKPVNGCRPELMECISNGHSEKYKVKPNQPLPWENAQAYEKGSMTGLETEKWVQNEKPLLSVHVNGDLCGIGARNENLKHSEKDAKTVSSSSALDEPKKLFAHTVKNGIKNISCSPAECDESLKKDVSENANLAKSCKKNDSDAFWTGTSQLNHLNTLTTGTCGASPPPNSHVLVKETENSNAIQESQNSLLETISLLDLQDKPSCTPVLEKDDCLEDGASNISNKDSQPEDLSLQSTFLSLIKNRNLTVEQVVAIEALTRLSEVSLGTSSPAKTESVQCTEQQTISYSLNNYRKDNSHSVTSALKAIKGTCPPKDQQLFSRAHSQRKIFPKNLLYNGQSASSELYNKSTGPPSLLRRLHFSPRDTKPFSALVSGGNSSHTTKKHPLNHKAAIGPCSKNSNTVKQQRNRAEMLGKWEGKAIHGLNSKSNSVIKDGIHSQDEEEVATQLTQLAAIIESTNPDQKTSFLSQMPPDMQSKYKQDQCLLQKKQSVFVRNNHSSLLIKQRQPVRKSDKPVPRVKRLKKKPQAMPHQQNSQLQQECQISELQDKPRRSSKLRKPGRIVPQDSKLSVMGKKSSKAKVQKVRNQIALPSQQKTAMLFLPKTQIIFHRPLPASAQDKMKSKLFGREMVPEHIKTMGSSGAQNADPSSGTPVALQHSGLLSNNLLTVSHLDTQSGFNQESENMPMFTEKDKVSQEQQAMGITQMHNLPPTFSQSSQRGDEICAEIQAKLHLDSMEPQKGQKLQTRTINSDEIPPKNPLQTLRNAEGADEDKILTSRNLENENLQTTGILGYSPAKNMLSSFLESPMKFLDTPTKNLIDTPTKRGQTDFPSCDCVEQIIEKDEGPYYTHLGTGPSVAAVREIMEDRYGAKGSAVRIEVVVYTGREGKSSQGCPIAKWVIRRSSEEEKLLCLVRQRAGHHCQTAVVVILILAWEGIPHLLADTLYKELTQSLRKYGCPTSRRCALNEDRTCACQGLDPETCGASFSFGCSWSMYYNGCKFARSKVPRKFRLLADDPKQEEYLENNLQTLATDVAPVYQRLAPDAFHNQVENEHLGPECRLGSKGGRPFSGVTACIDFCAHAHKDTHNMHNGSTVVCTLTKEDNRTVGVIPNDEQLHVLPLYKISQTDEFGREEGLEAKIKAGAIQVLTAFPREVRMLAEPRRATKKKKSETKKVPVEKQTSEKKHSTPVKGKNGEPENKTKSSQSLGSKTNTVQRGAKMDTGDHLSTIKHNTDTSKNCSVLKQYASPSPLKLDSLHSCSPLTHKPDGIMPVTNSQQDFSTPYGYFQCSSNKPHVTPKGKDFDVSTSDHTGILLNEKRNDMAPFFQDLTISNPASYTESLPCTLEQEVVNKKNCEIKLENASASQLINPDSSVLLNAPGDMIRNEICFSQESTMQQSAFKQNPNCSSTTVDSKPSSELLQRTDSEEKAEEMWSDSEHNFLDNDIGGVAVAPSHGSILIECARRELHATTPIKKPNRNHPTRISLVFYQHKNLNEPNHGIALWEAKMAERAKEKEAERLEAENTNLQSNDKNTQLANATSEIFYEDNEFNQIPSRRALTVTHDNIITVSTYALTRVAGPYNHWA</sequence>
<dbReference type="GO" id="GO:0141166">
    <property type="term" value="P:chromosomal 5-methylcytosine DNA demethylation pathway"/>
    <property type="evidence" value="ECO:0007669"/>
    <property type="project" value="UniProtKB-UniRule"/>
</dbReference>
<evidence type="ECO:0000259" key="16">
    <source>
        <dbReference type="PROSITE" id="PS51058"/>
    </source>
</evidence>
<comment type="subcellular location">
    <subcellularLocation>
        <location evidence="1">Chromosome</location>
    </subcellularLocation>
</comment>
<keyword evidence="4 13" id="KW-0479">Metal-binding</keyword>
<comment type="cofactor">
    <cofactor evidence="13">
        <name>Zn(2+)</name>
        <dbReference type="ChEBI" id="CHEBI:29105"/>
    </cofactor>
    <text evidence="13">The zinc ions have a structural role.</text>
</comment>
<comment type="cofactor">
    <cofactor evidence="13">
        <name>Fe(2+)</name>
        <dbReference type="ChEBI" id="CHEBI:29033"/>
    </cofactor>
    <text evidence="13">Binds 1 Fe(2+) ion per subunit.</text>
</comment>
<comment type="similarity">
    <text evidence="2 13">Belongs to the TET family.</text>
</comment>
<feature type="compositionally biased region" description="Basic and acidic residues" evidence="15">
    <location>
        <begin position="1"/>
        <end position="18"/>
    </location>
</feature>
<dbReference type="InterPro" id="IPR002857">
    <property type="entry name" value="Znf_CXXC"/>
</dbReference>
<feature type="compositionally biased region" description="Polar residues" evidence="15">
    <location>
        <begin position="2060"/>
        <end position="2080"/>
    </location>
</feature>
<feature type="region of interest" description="Disordered" evidence="15">
    <location>
        <begin position="1819"/>
        <end position="1878"/>
    </location>
</feature>
<feature type="compositionally biased region" description="Polar residues" evidence="15">
    <location>
        <begin position="1193"/>
        <end position="1203"/>
    </location>
</feature>
<feature type="compositionally biased region" description="Polar residues" evidence="15">
    <location>
        <begin position="1863"/>
        <end position="1876"/>
    </location>
</feature>
<dbReference type="RefSeq" id="XP_054838058.1">
    <property type="nucleotide sequence ID" value="XM_054982083.1"/>
</dbReference>
<dbReference type="GO" id="GO:0005634">
    <property type="term" value="C:nucleus"/>
    <property type="evidence" value="ECO:0007669"/>
    <property type="project" value="UniProtKB-UniRule"/>
</dbReference>
<evidence type="ECO:0000256" key="1">
    <source>
        <dbReference type="ARBA" id="ARBA00004286"/>
    </source>
</evidence>
<evidence type="ECO:0000256" key="15">
    <source>
        <dbReference type="SAM" id="MobiDB-lite"/>
    </source>
</evidence>
<feature type="region of interest" description="Disordered" evidence="15">
    <location>
        <begin position="553"/>
        <end position="575"/>
    </location>
</feature>
<feature type="region of interest" description="Disordered" evidence="15">
    <location>
        <begin position="370"/>
        <end position="395"/>
    </location>
</feature>
<evidence type="ECO:0000256" key="13">
    <source>
        <dbReference type="RuleBase" id="RU367064"/>
    </source>
</evidence>
<dbReference type="GO" id="GO:0070579">
    <property type="term" value="F:DNA 5-methylcytosine dioxygenase activity"/>
    <property type="evidence" value="ECO:0007669"/>
    <property type="project" value="UniProtKB-UniRule"/>
</dbReference>
<comment type="catalytic activity">
    <reaction evidence="13">
        <text>a 5-methyl-2'-deoxycytidine in DNA + 2-oxoglutarate + O2 = a 5-hydroxymethyl-2'-deoxycytidine in DNA + succinate + CO2</text>
        <dbReference type="Rhea" id="RHEA:52636"/>
        <dbReference type="Rhea" id="RHEA-COMP:11370"/>
        <dbReference type="Rhea" id="RHEA-COMP:13315"/>
        <dbReference type="ChEBI" id="CHEBI:15379"/>
        <dbReference type="ChEBI" id="CHEBI:16526"/>
        <dbReference type="ChEBI" id="CHEBI:16810"/>
        <dbReference type="ChEBI" id="CHEBI:30031"/>
        <dbReference type="ChEBI" id="CHEBI:85454"/>
        <dbReference type="ChEBI" id="CHEBI:136731"/>
        <dbReference type="EC" id="1.14.11.80"/>
    </reaction>
</comment>
<evidence type="ECO:0000256" key="5">
    <source>
        <dbReference type="ARBA" id="ARBA00022771"/>
    </source>
</evidence>
<feature type="compositionally biased region" description="Basic and acidic residues" evidence="15">
    <location>
        <begin position="1833"/>
        <end position="1847"/>
    </location>
</feature>
<gene>
    <name evidence="18" type="primary">TET1</name>
</gene>
<comment type="catalytic activity">
    <reaction evidence="10 13">
        <text>a 5-formyl-2'-deoxycytidine in DNA + 2-oxoglutarate + O2 = a 5-carboxyl-2'-deoxycytidine in DNA + succinate + CO2 + H(+)</text>
        <dbReference type="Rhea" id="RHEA:53832"/>
        <dbReference type="Rhea" id="RHEA-COMP:13656"/>
        <dbReference type="Rhea" id="RHEA-COMP:13657"/>
        <dbReference type="ChEBI" id="CHEBI:15378"/>
        <dbReference type="ChEBI" id="CHEBI:15379"/>
        <dbReference type="ChEBI" id="CHEBI:16526"/>
        <dbReference type="ChEBI" id="CHEBI:16810"/>
        <dbReference type="ChEBI" id="CHEBI:30031"/>
        <dbReference type="ChEBI" id="CHEBI:137731"/>
        <dbReference type="ChEBI" id="CHEBI:137732"/>
        <dbReference type="EC" id="1.14.11.80"/>
    </reaction>
</comment>
<dbReference type="SMART" id="SM01333">
    <property type="entry name" value="Tet_JBP"/>
    <property type="match status" value="1"/>
</dbReference>
<dbReference type="GO" id="GO:0040029">
    <property type="term" value="P:epigenetic regulation of gene expression"/>
    <property type="evidence" value="ECO:0007669"/>
    <property type="project" value="InterPro"/>
</dbReference>
<accession>A0AA97JH31</accession>
<keyword evidence="9 13" id="KW-0408">Iron</keyword>
<comment type="function">
    <text evidence="13">Dioxygenase that catalyzes the conversion of the modified genomic base 5-methylcytosine (5mC) into 5-hydroxymethylcytosine (5hmC) and plays a key role in epigenetic chromatin reprogramming during embryonic development.</text>
</comment>
<evidence type="ECO:0000256" key="6">
    <source>
        <dbReference type="ARBA" id="ARBA00022833"/>
    </source>
</evidence>
<feature type="region of interest" description="Disordered" evidence="15">
    <location>
        <begin position="1339"/>
        <end position="1361"/>
    </location>
</feature>
<dbReference type="GO" id="GO:0005694">
    <property type="term" value="C:chromosome"/>
    <property type="evidence" value="ECO:0007669"/>
    <property type="project" value="UniProtKB-SubCell"/>
</dbReference>
<evidence type="ECO:0000256" key="8">
    <source>
        <dbReference type="ARBA" id="ARBA00023002"/>
    </source>
</evidence>
<dbReference type="InterPro" id="IPR024779">
    <property type="entry name" value="2OGFeDO_JBP1/TET_oxygenase_dom"/>
</dbReference>
<keyword evidence="3" id="KW-0158">Chromosome</keyword>
<dbReference type="GO" id="GO:0003677">
    <property type="term" value="F:DNA binding"/>
    <property type="evidence" value="ECO:0007669"/>
    <property type="project" value="InterPro"/>
</dbReference>
<protein>
    <recommendedName>
        <fullName evidence="13">Methylcytosine dioxygenase TET</fullName>
        <ecNumber evidence="13">1.14.11.80</ecNumber>
    </recommendedName>
</protein>
<evidence type="ECO:0000256" key="10">
    <source>
        <dbReference type="ARBA" id="ARBA00047840"/>
    </source>
</evidence>
<feature type="region of interest" description="Disordered" evidence="15">
    <location>
        <begin position="2060"/>
        <end position="2081"/>
    </location>
</feature>
<keyword evidence="6 13" id="KW-0862">Zinc</keyword>
<feature type="compositionally biased region" description="Polar residues" evidence="15">
    <location>
        <begin position="166"/>
        <end position="179"/>
    </location>
</feature>
<feature type="compositionally biased region" description="Basic residues" evidence="15">
    <location>
        <begin position="1180"/>
        <end position="1189"/>
    </location>
</feature>
<evidence type="ECO:0000256" key="9">
    <source>
        <dbReference type="ARBA" id="ARBA00023004"/>
    </source>
</evidence>
<feature type="region of interest" description="Disordered" evidence="15">
    <location>
        <begin position="1168"/>
        <end position="1203"/>
    </location>
</feature>
<dbReference type="InterPro" id="IPR046942">
    <property type="entry name" value="TET_oxygenase"/>
</dbReference>
<evidence type="ECO:0000256" key="11">
    <source>
        <dbReference type="ARBA" id="ARBA00049431"/>
    </source>
</evidence>
<proteinExistence type="inferred from homology"/>
<evidence type="ECO:0000313" key="17">
    <source>
        <dbReference type="Proteomes" id="UP001190640"/>
    </source>
</evidence>
<keyword evidence="5 12" id="KW-0863">Zinc-finger</keyword>
<dbReference type="GeneID" id="129331663"/>
<comment type="catalytic activity">
    <reaction evidence="11 13">
        <text>a 5-hydroxymethyl-2'-deoxycytidine in DNA + 2-oxoglutarate + O2 = a 5-formyl-2'-deoxycytidine in DNA + succinate + CO2 + H2O</text>
        <dbReference type="Rhea" id="RHEA:53828"/>
        <dbReference type="Rhea" id="RHEA-COMP:13315"/>
        <dbReference type="Rhea" id="RHEA-COMP:13656"/>
        <dbReference type="ChEBI" id="CHEBI:15377"/>
        <dbReference type="ChEBI" id="CHEBI:15379"/>
        <dbReference type="ChEBI" id="CHEBI:16526"/>
        <dbReference type="ChEBI" id="CHEBI:16810"/>
        <dbReference type="ChEBI" id="CHEBI:30031"/>
        <dbReference type="ChEBI" id="CHEBI:136731"/>
        <dbReference type="ChEBI" id="CHEBI:137731"/>
        <dbReference type="EC" id="1.14.11.80"/>
    </reaction>
</comment>
<evidence type="ECO:0000256" key="7">
    <source>
        <dbReference type="ARBA" id="ARBA00022964"/>
    </source>
</evidence>
<dbReference type="GO" id="GO:0045944">
    <property type="term" value="P:positive regulation of transcription by RNA polymerase II"/>
    <property type="evidence" value="ECO:0007669"/>
    <property type="project" value="TreeGrafter"/>
</dbReference>
<feature type="domain" description="CXXC-type" evidence="16">
    <location>
        <begin position="582"/>
        <end position="623"/>
    </location>
</feature>
<evidence type="ECO:0000313" key="18">
    <source>
        <dbReference type="RefSeq" id="XP_054838058.1"/>
    </source>
</evidence>
<feature type="region of interest" description="Disordered" evidence="15">
    <location>
        <begin position="1"/>
        <end position="67"/>
    </location>
</feature>
<keyword evidence="8 13" id="KW-0560">Oxidoreductase</keyword>
<evidence type="ECO:0000256" key="12">
    <source>
        <dbReference type="PROSITE-ProRule" id="PRU00509"/>
    </source>
</evidence>
<evidence type="ECO:0000256" key="3">
    <source>
        <dbReference type="ARBA" id="ARBA00022454"/>
    </source>
</evidence>
<feature type="coiled-coil region" evidence="14">
    <location>
        <begin position="2162"/>
        <end position="2196"/>
    </location>
</feature>
<feature type="compositionally biased region" description="Basic and acidic residues" evidence="15">
    <location>
        <begin position="381"/>
        <end position="395"/>
    </location>
</feature>
<dbReference type="Pfam" id="PF12851">
    <property type="entry name" value="Tet_JBP"/>
    <property type="match status" value="1"/>
</dbReference>
<dbReference type="KEGG" id="emc:129331663"/>
<dbReference type="GO" id="GO:0008270">
    <property type="term" value="F:zinc ion binding"/>
    <property type="evidence" value="ECO:0007669"/>
    <property type="project" value="UniProtKB-UniRule"/>
</dbReference>
<feature type="compositionally biased region" description="Basic and acidic residues" evidence="15">
    <location>
        <begin position="136"/>
        <end position="165"/>
    </location>
</feature>
<dbReference type="CDD" id="cd18895">
    <property type="entry name" value="TET1"/>
    <property type="match status" value="1"/>
</dbReference>
<keyword evidence="14" id="KW-0175">Coiled coil</keyword>
<dbReference type="CTD" id="80312"/>
<dbReference type="Proteomes" id="UP001190640">
    <property type="component" value="Chromosome 6"/>
</dbReference>
<keyword evidence="7 13" id="KW-0223">Dioxygenase</keyword>
<organism evidence="17 18">
    <name type="scientific">Eublepharis macularius</name>
    <name type="common">Leopard gecko</name>
    <name type="synonym">Cyrtodactylus macularius</name>
    <dbReference type="NCBI Taxonomy" id="481883"/>
    <lineage>
        <taxon>Eukaryota</taxon>
        <taxon>Metazoa</taxon>
        <taxon>Chordata</taxon>
        <taxon>Craniata</taxon>
        <taxon>Vertebrata</taxon>
        <taxon>Euteleostomi</taxon>
        <taxon>Lepidosauria</taxon>
        <taxon>Squamata</taxon>
        <taxon>Bifurcata</taxon>
        <taxon>Gekkota</taxon>
        <taxon>Eublepharidae</taxon>
        <taxon>Eublepharinae</taxon>
        <taxon>Eublepharis</taxon>
    </lineage>
</organism>
<keyword evidence="17" id="KW-1185">Reference proteome</keyword>
<evidence type="ECO:0000256" key="4">
    <source>
        <dbReference type="ARBA" id="ARBA00022723"/>
    </source>
</evidence>
<evidence type="ECO:0000256" key="14">
    <source>
        <dbReference type="SAM" id="Coils"/>
    </source>
</evidence>
<dbReference type="InterPro" id="IPR040175">
    <property type="entry name" value="TET1/2/3"/>
</dbReference>
<dbReference type="PANTHER" id="PTHR23358:SF2">
    <property type="entry name" value="METHYLCYTOSINE DIOXYGENASE TET1"/>
    <property type="match status" value="1"/>
</dbReference>